<name>A0A923S7U9_9FIRM</name>
<protein>
    <recommendedName>
        <fullName evidence="8">L-seryl-tRNA(Sec) selenium transferase</fullName>
        <ecNumber evidence="8">2.9.1.1</ecNumber>
    </recommendedName>
    <alternativeName>
        <fullName evidence="8">Selenocysteine synthase</fullName>
        <shortName evidence="8">Sec synthase</shortName>
    </alternativeName>
    <alternativeName>
        <fullName evidence="8">Selenocysteinyl-tRNA(Sec) synthase</fullName>
    </alternativeName>
</protein>
<keyword evidence="5 8" id="KW-0648">Protein biosynthesis</keyword>
<evidence type="ECO:0000256" key="5">
    <source>
        <dbReference type="ARBA" id="ARBA00022917"/>
    </source>
</evidence>
<comment type="caution">
    <text evidence="11">The sequence shown here is derived from an EMBL/GenBank/DDBJ whole genome shotgun (WGS) entry which is preliminary data.</text>
</comment>
<keyword evidence="4 8" id="KW-0663">Pyridoxal phosphate</keyword>
<comment type="cofactor">
    <cofactor evidence="1 8 9">
        <name>pyridoxal 5'-phosphate</name>
        <dbReference type="ChEBI" id="CHEBI:597326"/>
    </cofactor>
</comment>
<evidence type="ECO:0000256" key="1">
    <source>
        <dbReference type="ARBA" id="ARBA00001933"/>
    </source>
</evidence>
<dbReference type="GO" id="GO:0005737">
    <property type="term" value="C:cytoplasm"/>
    <property type="evidence" value="ECO:0007669"/>
    <property type="project" value="UniProtKB-SubCell"/>
</dbReference>
<evidence type="ECO:0000256" key="4">
    <source>
        <dbReference type="ARBA" id="ARBA00022898"/>
    </source>
</evidence>
<dbReference type="InterPro" id="IPR025862">
    <property type="entry name" value="SelA_trans_N_dom"/>
</dbReference>
<dbReference type="HAMAP" id="MF_00423">
    <property type="entry name" value="SelA"/>
    <property type="match status" value="1"/>
</dbReference>
<dbReference type="InterPro" id="IPR015424">
    <property type="entry name" value="PyrdxlP-dep_Trfase"/>
</dbReference>
<dbReference type="PANTHER" id="PTHR32328">
    <property type="entry name" value="L-SERYL-TRNA(SEC) SELENIUM TRANSFERASE"/>
    <property type="match status" value="1"/>
</dbReference>
<dbReference type="EC" id="2.9.1.1" evidence="8"/>
<dbReference type="Gene3D" id="3.40.640.10">
    <property type="entry name" value="Type I PLP-dependent aspartate aminotransferase-like (Major domain)"/>
    <property type="match status" value="1"/>
</dbReference>
<dbReference type="Proteomes" id="UP000620327">
    <property type="component" value="Unassembled WGS sequence"/>
</dbReference>
<dbReference type="GO" id="GO:0004125">
    <property type="term" value="F:L-seryl-tRNA(Sec) selenium transferase activity"/>
    <property type="evidence" value="ECO:0007669"/>
    <property type="project" value="UniProtKB-UniRule"/>
</dbReference>
<comment type="function">
    <text evidence="8">Converts seryl-tRNA(Sec) to selenocysteinyl-tRNA(Sec) required for selenoprotein biosynthesis.</text>
</comment>
<evidence type="ECO:0000259" key="10">
    <source>
        <dbReference type="Pfam" id="PF12390"/>
    </source>
</evidence>
<dbReference type="InterPro" id="IPR015421">
    <property type="entry name" value="PyrdxlP-dep_Trfase_major"/>
</dbReference>
<dbReference type="Gene3D" id="3.90.1150.180">
    <property type="match status" value="1"/>
</dbReference>
<dbReference type="AlphaFoldDB" id="A0A923S7U9"/>
<evidence type="ECO:0000256" key="8">
    <source>
        <dbReference type="HAMAP-Rule" id="MF_00423"/>
    </source>
</evidence>
<organism evidence="11 12">
    <name type="scientific">Dysosmobacter segnis</name>
    <dbReference type="NCBI Taxonomy" id="2763042"/>
    <lineage>
        <taxon>Bacteria</taxon>
        <taxon>Bacillati</taxon>
        <taxon>Bacillota</taxon>
        <taxon>Clostridia</taxon>
        <taxon>Eubacteriales</taxon>
        <taxon>Oscillospiraceae</taxon>
        <taxon>Dysosmobacter</taxon>
    </lineage>
</organism>
<evidence type="ECO:0000256" key="9">
    <source>
        <dbReference type="PIRSR" id="PIRSR618319-50"/>
    </source>
</evidence>
<keyword evidence="2 8" id="KW-0963">Cytoplasm</keyword>
<evidence type="ECO:0000256" key="3">
    <source>
        <dbReference type="ARBA" id="ARBA00022679"/>
    </source>
</evidence>
<dbReference type="EMBL" id="JACOQI010000013">
    <property type="protein sequence ID" value="MBC5771154.1"/>
    <property type="molecule type" value="Genomic_DNA"/>
</dbReference>
<dbReference type="GO" id="GO:0001514">
    <property type="term" value="P:selenocysteine incorporation"/>
    <property type="evidence" value="ECO:0007669"/>
    <property type="project" value="UniProtKB-UniRule"/>
</dbReference>
<comment type="catalytic activity">
    <reaction evidence="8">
        <text>L-seryl-tRNA(Sec) + selenophosphate + H(+) = L-selenocysteinyl-tRNA(Sec) + phosphate</text>
        <dbReference type="Rhea" id="RHEA:22728"/>
        <dbReference type="Rhea" id="RHEA-COMP:9742"/>
        <dbReference type="Rhea" id="RHEA-COMP:9743"/>
        <dbReference type="ChEBI" id="CHEBI:15378"/>
        <dbReference type="ChEBI" id="CHEBI:16144"/>
        <dbReference type="ChEBI" id="CHEBI:43474"/>
        <dbReference type="ChEBI" id="CHEBI:78533"/>
        <dbReference type="ChEBI" id="CHEBI:78573"/>
        <dbReference type="EC" id="2.9.1.1"/>
    </reaction>
</comment>
<keyword evidence="3 8" id="KW-0808">Transferase</keyword>
<dbReference type="Pfam" id="PF12390">
    <property type="entry name" value="Se-cys_synth_N"/>
    <property type="match status" value="1"/>
</dbReference>
<dbReference type="InterPro" id="IPR004534">
    <property type="entry name" value="SelA_trans"/>
</dbReference>
<dbReference type="Pfam" id="PF03841">
    <property type="entry name" value="SelA"/>
    <property type="match status" value="1"/>
</dbReference>
<dbReference type="SUPFAM" id="SSF53383">
    <property type="entry name" value="PLP-dependent transferases"/>
    <property type="match status" value="1"/>
</dbReference>
<dbReference type="NCBIfam" id="TIGR00474">
    <property type="entry name" value="selA"/>
    <property type="match status" value="1"/>
</dbReference>
<evidence type="ECO:0000313" key="12">
    <source>
        <dbReference type="Proteomes" id="UP000620327"/>
    </source>
</evidence>
<keyword evidence="12" id="KW-1185">Reference proteome</keyword>
<dbReference type="GO" id="GO:0001717">
    <property type="term" value="P:conversion of seryl-tRNAsec to selenocys-tRNAsec"/>
    <property type="evidence" value="ECO:0007669"/>
    <property type="project" value="UniProtKB-UniRule"/>
</dbReference>
<dbReference type="PANTHER" id="PTHR32328:SF0">
    <property type="entry name" value="L-SERYL-TRNA(SEC) SELENIUM TRANSFERASE"/>
    <property type="match status" value="1"/>
</dbReference>
<reference evidence="11" key="1">
    <citation type="submission" date="2020-08" db="EMBL/GenBank/DDBJ databases">
        <title>Genome public.</title>
        <authorList>
            <person name="Liu C."/>
            <person name="Sun Q."/>
        </authorList>
    </citation>
    <scope>NUCLEOTIDE SEQUENCE</scope>
    <source>
        <strain evidence="11">BX15</strain>
    </source>
</reference>
<feature type="domain" description="L-seryl-tRNA selenium transferase N-terminal" evidence="10">
    <location>
        <begin position="18"/>
        <end position="57"/>
    </location>
</feature>
<comment type="subcellular location">
    <subcellularLocation>
        <location evidence="8">Cytoplasm</location>
    </subcellularLocation>
</comment>
<accession>A0A923S7U9</accession>
<sequence length="470" mass="49886">MIRKSRKSPREVLMDTLLRQIPKVDDLLRLPALNTLAAEVGAAAVTEAVRRTLDRLRADILVGTVTELPSTEALCAQISASCRASRLPSLRGVINATGIVLHTNLGRACLSDRALAAARGVSQGYSTLEYDLTAGERGQRYAHVEPLLCRLTGAEAAMVVNNNAAAVLLILSALTAGGEVITSRGELVEIGGSFRMPDVMAACGAVLREVGSTNKTRLSDYANAISEQTRALLKVHTSNYRIVGFTESVSPAALAELGRSRSIPVIEDLGSGCLVDLAPLGLRDEPTVQASVKAGVDVLSFSGDKLLGGPQAGIIVGKRHYIDLLKRHPLARALRVDKLTLAALEATLQAYADGTALQEIPVLSMLAQTPEELHQQAESLCRRMGGIGVTAEVVSTENPVGGGAVPTQTLPSFAVAVVPRDSAAALEAQLRQRPVPIIVRIAHDRCLLDMRTLFPADLDEILQAFRETAS</sequence>
<evidence type="ECO:0000313" key="11">
    <source>
        <dbReference type="EMBL" id="MBC5771154.1"/>
    </source>
</evidence>
<proteinExistence type="inferred from homology"/>
<feature type="modified residue" description="N6-(pyridoxal phosphate)lysine" evidence="8 9">
    <location>
        <position position="305"/>
    </location>
</feature>
<evidence type="ECO:0000256" key="6">
    <source>
        <dbReference type="ARBA" id="ARBA00023266"/>
    </source>
</evidence>
<dbReference type="InterPro" id="IPR018319">
    <property type="entry name" value="SelA-like"/>
</dbReference>
<comment type="similarity">
    <text evidence="7 8">Belongs to the SelA family.</text>
</comment>
<comment type="pathway">
    <text evidence="8">Aminoacyl-tRNA biosynthesis; selenocysteinyl-tRNA(Sec) biosynthesis; selenocysteinyl-tRNA(Sec) from L-seryl-tRNA(Sec) (bacterial route): step 1/1.</text>
</comment>
<gene>
    <name evidence="8" type="primary">selA</name>
    <name evidence="11" type="ORF">H8Z83_12645</name>
</gene>
<keyword evidence="6 8" id="KW-0711">Selenium</keyword>
<evidence type="ECO:0000256" key="2">
    <source>
        <dbReference type="ARBA" id="ARBA00022490"/>
    </source>
</evidence>
<evidence type="ECO:0000256" key="7">
    <source>
        <dbReference type="ARBA" id="ARBA00044507"/>
    </source>
</evidence>